<dbReference type="GO" id="GO:0010230">
    <property type="term" value="P:alternative respiration"/>
    <property type="evidence" value="ECO:0007669"/>
    <property type="project" value="TreeGrafter"/>
</dbReference>
<keyword evidence="4" id="KW-0813">Transport</keyword>
<evidence type="ECO:0000313" key="15">
    <source>
        <dbReference type="Proteomes" id="UP000037460"/>
    </source>
</evidence>
<evidence type="ECO:0000256" key="5">
    <source>
        <dbReference type="ARBA" id="ARBA00022660"/>
    </source>
</evidence>
<keyword evidence="9" id="KW-1133">Transmembrane helix</keyword>
<evidence type="ECO:0000256" key="2">
    <source>
        <dbReference type="ARBA" id="ARBA00004370"/>
    </source>
</evidence>
<evidence type="ECO:0000256" key="6">
    <source>
        <dbReference type="ARBA" id="ARBA00022692"/>
    </source>
</evidence>
<dbReference type="EMBL" id="JWZX01003074">
    <property type="protein sequence ID" value="KOO24607.1"/>
    <property type="molecule type" value="Genomic_DNA"/>
</dbReference>
<keyword evidence="8" id="KW-0249">Electron transport</keyword>
<dbReference type="InterPro" id="IPR002680">
    <property type="entry name" value="AOX"/>
</dbReference>
<name>A0A0M0JE24_9EUKA</name>
<dbReference type="GO" id="GO:0046872">
    <property type="term" value="F:metal ion binding"/>
    <property type="evidence" value="ECO:0007669"/>
    <property type="project" value="UniProtKB-KW"/>
</dbReference>
<dbReference type="GO" id="GO:0016020">
    <property type="term" value="C:membrane"/>
    <property type="evidence" value="ECO:0007669"/>
    <property type="project" value="UniProtKB-SubCell"/>
</dbReference>
<sequence>MAFMHRSTATIRLHFSRLSSPLNGACIRPLSNWPTHFRHSRVLHPPHVKPTLTEIANERDMADHTGRQQNHIWSEAELAKALATAQDHHTPITLPDKLAYGVMYYGLYHPFNFITGYTKNDPSPRAIEWRLIVLESFAGVPGFVAAGFRHFRSLRSLRRDHGWIHTLLEEAENERMHLLVCLTMFKAGPITRLMVVGAQFALSPFLFLTYMIYPRVIQGRCIASSATSNKQPAPPTRTSSTTSKRQARACTRPGPTFPRPRWPKGTGSFRTTLSGWTPSSVCTPTKPTIGTSTTPLRTWTPTIPTPSSRSTARTPFARGRSETTRQARPLALPRC</sequence>
<dbReference type="InterPro" id="IPR038659">
    <property type="entry name" value="AOX_sf"/>
</dbReference>
<dbReference type="Pfam" id="PF01786">
    <property type="entry name" value="AOX"/>
    <property type="match status" value="1"/>
</dbReference>
<organism evidence="14 15">
    <name type="scientific">Chrysochromulina tobinii</name>
    <dbReference type="NCBI Taxonomy" id="1460289"/>
    <lineage>
        <taxon>Eukaryota</taxon>
        <taxon>Haptista</taxon>
        <taxon>Haptophyta</taxon>
        <taxon>Prymnesiophyceae</taxon>
        <taxon>Prymnesiales</taxon>
        <taxon>Chrysochromulinaceae</taxon>
        <taxon>Chrysochromulina</taxon>
    </lineage>
</organism>
<dbReference type="PANTHER" id="PTHR31803">
    <property type="entry name" value="ALTERNATIVE OXIDASE"/>
    <property type="match status" value="1"/>
</dbReference>
<dbReference type="Proteomes" id="UP000037460">
    <property type="component" value="Unassembled WGS sequence"/>
</dbReference>
<feature type="non-terminal residue" evidence="14">
    <location>
        <position position="335"/>
    </location>
</feature>
<keyword evidence="10" id="KW-0560">Oxidoreductase</keyword>
<evidence type="ECO:0000256" key="13">
    <source>
        <dbReference type="SAM" id="MobiDB-lite"/>
    </source>
</evidence>
<evidence type="ECO:0000256" key="9">
    <source>
        <dbReference type="ARBA" id="ARBA00022989"/>
    </source>
</evidence>
<dbReference type="PANTHER" id="PTHR31803:SF3">
    <property type="entry name" value="ALTERNATIVE OXIDASE"/>
    <property type="match status" value="1"/>
</dbReference>
<keyword evidence="11" id="KW-0408">Iron</keyword>
<accession>A0A0M0JE24</accession>
<evidence type="ECO:0000256" key="1">
    <source>
        <dbReference type="ARBA" id="ARBA00001962"/>
    </source>
</evidence>
<evidence type="ECO:0000256" key="8">
    <source>
        <dbReference type="ARBA" id="ARBA00022982"/>
    </source>
</evidence>
<proteinExistence type="inferred from homology"/>
<gene>
    <name evidence="14" type="ORF">Ctob_011149</name>
</gene>
<dbReference type="AlphaFoldDB" id="A0A0M0JE24"/>
<evidence type="ECO:0000313" key="14">
    <source>
        <dbReference type="EMBL" id="KOO24607.1"/>
    </source>
</evidence>
<evidence type="ECO:0000256" key="4">
    <source>
        <dbReference type="ARBA" id="ARBA00022448"/>
    </source>
</evidence>
<evidence type="ECO:0000256" key="3">
    <source>
        <dbReference type="ARBA" id="ARBA00008388"/>
    </source>
</evidence>
<feature type="compositionally biased region" description="Low complexity" evidence="13">
    <location>
        <begin position="283"/>
        <end position="315"/>
    </location>
</feature>
<keyword evidence="12" id="KW-0472">Membrane</keyword>
<protein>
    <submittedName>
        <fullName evidence="14">AlteRNAtive oxidase</fullName>
    </submittedName>
</protein>
<feature type="region of interest" description="Disordered" evidence="13">
    <location>
        <begin position="225"/>
        <end position="335"/>
    </location>
</feature>
<keyword evidence="5" id="KW-0679">Respiratory chain</keyword>
<dbReference type="GO" id="GO:0005739">
    <property type="term" value="C:mitochondrion"/>
    <property type="evidence" value="ECO:0007669"/>
    <property type="project" value="TreeGrafter"/>
</dbReference>
<comment type="caution">
    <text evidence="14">The sequence shown here is derived from an EMBL/GenBank/DDBJ whole genome shotgun (WGS) entry which is preliminary data.</text>
</comment>
<feature type="compositionally biased region" description="Polar residues" evidence="13">
    <location>
        <begin position="268"/>
        <end position="282"/>
    </location>
</feature>
<comment type="similarity">
    <text evidence="3">Belongs to the alternative oxidase family.</text>
</comment>
<dbReference type="Gene3D" id="1.20.1260.140">
    <property type="entry name" value="Alternative oxidase"/>
    <property type="match status" value="1"/>
</dbReference>
<evidence type="ECO:0000256" key="10">
    <source>
        <dbReference type="ARBA" id="ARBA00023002"/>
    </source>
</evidence>
<keyword evidence="6" id="KW-0812">Transmembrane</keyword>
<dbReference type="GO" id="GO:0009916">
    <property type="term" value="F:alternative oxidase activity"/>
    <property type="evidence" value="ECO:0007669"/>
    <property type="project" value="InterPro"/>
</dbReference>
<evidence type="ECO:0000256" key="12">
    <source>
        <dbReference type="ARBA" id="ARBA00023136"/>
    </source>
</evidence>
<evidence type="ECO:0000256" key="7">
    <source>
        <dbReference type="ARBA" id="ARBA00022723"/>
    </source>
</evidence>
<evidence type="ECO:0000256" key="11">
    <source>
        <dbReference type="ARBA" id="ARBA00023004"/>
    </source>
</evidence>
<comment type="cofactor">
    <cofactor evidence="1">
        <name>Fe cation</name>
        <dbReference type="ChEBI" id="CHEBI:24875"/>
    </cofactor>
</comment>
<comment type="subcellular location">
    <subcellularLocation>
        <location evidence="2">Membrane</location>
    </subcellularLocation>
</comment>
<keyword evidence="7" id="KW-0479">Metal-binding</keyword>
<dbReference type="OrthoDB" id="16906at2759"/>
<reference evidence="15" key="1">
    <citation type="journal article" date="2015" name="PLoS Genet.">
        <title>Genome Sequence and Transcriptome Analyses of Chrysochromulina tobin: Metabolic Tools for Enhanced Algal Fitness in the Prominent Order Prymnesiales (Haptophyceae).</title>
        <authorList>
            <person name="Hovde B.T."/>
            <person name="Deodato C.R."/>
            <person name="Hunsperger H.M."/>
            <person name="Ryken S.A."/>
            <person name="Yost W."/>
            <person name="Jha R.K."/>
            <person name="Patterson J."/>
            <person name="Monnat R.J. Jr."/>
            <person name="Barlow S.B."/>
            <person name="Starkenburg S.R."/>
            <person name="Cattolico R.A."/>
        </authorList>
    </citation>
    <scope>NUCLEOTIDE SEQUENCE</scope>
    <source>
        <strain evidence="15">CCMP291</strain>
    </source>
</reference>
<keyword evidence="15" id="KW-1185">Reference proteome</keyword>